<evidence type="ECO:0000256" key="1">
    <source>
        <dbReference type="SAM" id="Phobius"/>
    </source>
</evidence>
<keyword evidence="2" id="KW-0378">Hydrolase</keyword>
<dbReference type="PANTHER" id="PTHR36434:SF1">
    <property type="entry name" value="MEMBRANE PROTEASE YUGP-RELATED"/>
    <property type="match status" value="1"/>
</dbReference>
<feature type="non-terminal residue" evidence="2">
    <location>
        <position position="1"/>
    </location>
</feature>
<gene>
    <name evidence="2" type="ORF">CNE99_07810</name>
</gene>
<protein>
    <submittedName>
        <fullName evidence="2">Zn-dependent protease</fullName>
    </submittedName>
</protein>
<dbReference type="EMBL" id="NTKD01000045">
    <property type="protein sequence ID" value="PDH37714.1"/>
    <property type="molecule type" value="Genomic_DNA"/>
</dbReference>
<comment type="caution">
    <text evidence="2">The sequence shown here is derived from an EMBL/GenBank/DDBJ whole genome shotgun (WGS) entry which is preliminary data.</text>
</comment>
<keyword evidence="1" id="KW-0812">Transmembrane</keyword>
<evidence type="ECO:0000313" key="2">
    <source>
        <dbReference type="EMBL" id="PDH37714.1"/>
    </source>
</evidence>
<feature type="transmembrane region" description="Helical" evidence="1">
    <location>
        <begin position="70"/>
        <end position="93"/>
    </location>
</feature>
<dbReference type="AlphaFoldDB" id="A0A2A5WNC2"/>
<keyword evidence="2" id="KW-0645">Protease</keyword>
<accession>A0A2A5WNC2</accession>
<dbReference type="Pfam" id="PF04298">
    <property type="entry name" value="Zn_peptidase_2"/>
    <property type="match status" value="1"/>
</dbReference>
<keyword evidence="1" id="KW-1133">Transmembrane helix</keyword>
<proteinExistence type="predicted"/>
<dbReference type="GO" id="GO:0006508">
    <property type="term" value="P:proteolysis"/>
    <property type="evidence" value="ECO:0007669"/>
    <property type="project" value="UniProtKB-KW"/>
</dbReference>
<organism evidence="2 3">
    <name type="scientific">OM182 bacterium MED-G24</name>
    <dbReference type="NCBI Taxonomy" id="1986255"/>
    <lineage>
        <taxon>Bacteria</taxon>
        <taxon>Pseudomonadati</taxon>
        <taxon>Pseudomonadota</taxon>
        <taxon>Gammaproteobacteria</taxon>
        <taxon>OMG group</taxon>
        <taxon>OM182 clade</taxon>
    </lineage>
</organism>
<dbReference type="PANTHER" id="PTHR36434">
    <property type="entry name" value="MEMBRANE PROTEASE YUGP-RELATED"/>
    <property type="match status" value="1"/>
</dbReference>
<dbReference type="InterPro" id="IPR007395">
    <property type="entry name" value="Zn_peptidase_2"/>
</dbReference>
<dbReference type="Proteomes" id="UP000219327">
    <property type="component" value="Unassembled WGS sequence"/>
</dbReference>
<name>A0A2A5WNC2_9GAMM</name>
<sequence>YLSPDNYHGHSLTAVAAATHEFGHAIQFHRQEPTARMTARYLPMAVTIQRIGLGLLSLPFFAIFMQMPRIGVFAIGLVVVVMLMATFVHAIVLPQEWDASFNKALPILQQGEYIAEQDLPAVKSILRAAALTYVAHALSDVFSWWRWGRILRPF</sequence>
<evidence type="ECO:0000313" key="3">
    <source>
        <dbReference type="Proteomes" id="UP000219327"/>
    </source>
</evidence>
<reference evidence="2 3" key="1">
    <citation type="submission" date="2017-08" db="EMBL/GenBank/DDBJ databases">
        <title>Fine stratification of microbial communities through a metagenomic profile of the photic zone.</title>
        <authorList>
            <person name="Haro-Moreno J.M."/>
            <person name="Lopez-Perez M."/>
            <person name="De La Torre J."/>
            <person name="Picazo A."/>
            <person name="Camacho A."/>
            <person name="Rodriguez-Valera F."/>
        </authorList>
    </citation>
    <scope>NUCLEOTIDE SEQUENCE [LARGE SCALE GENOMIC DNA]</scope>
    <source>
        <strain evidence="2">MED-G24</strain>
    </source>
</reference>
<keyword evidence="1" id="KW-0472">Membrane</keyword>
<feature type="transmembrane region" description="Helical" evidence="1">
    <location>
        <begin position="41"/>
        <end position="64"/>
    </location>
</feature>
<dbReference type="GO" id="GO:0008233">
    <property type="term" value="F:peptidase activity"/>
    <property type="evidence" value="ECO:0007669"/>
    <property type="project" value="UniProtKB-KW"/>
</dbReference>